<keyword evidence="3 4" id="KW-0574">Periplasm</keyword>
<dbReference type="Proteomes" id="UP000295106">
    <property type="component" value="Unassembled WGS sequence"/>
</dbReference>
<evidence type="ECO:0000256" key="1">
    <source>
        <dbReference type="ARBA" id="ARBA00004418"/>
    </source>
</evidence>
<dbReference type="InterPro" id="IPR017585">
    <property type="entry name" value="SAF_FlgA"/>
</dbReference>
<keyword evidence="6" id="KW-0282">Flagellum</keyword>
<dbReference type="GO" id="GO:0042597">
    <property type="term" value="C:periplasmic space"/>
    <property type="evidence" value="ECO:0007669"/>
    <property type="project" value="UniProtKB-SubCell"/>
</dbReference>
<evidence type="ECO:0000313" key="7">
    <source>
        <dbReference type="Proteomes" id="UP000295106"/>
    </source>
</evidence>
<dbReference type="Pfam" id="PF13144">
    <property type="entry name" value="ChapFlgA"/>
    <property type="match status" value="1"/>
</dbReference>
<keyword evidence="6" id="KW-0966">Cell projection</keyword>
<proteinExistence type="inferred from homology"/>
<dbReference type="InterPro" id="IPR013974">
    <property type="entry name" value="SAF"/>
</dbReference>
<comment type="subcellular location">
    <subcellularLocation>
        <location evidence="1 4">Periplasm</location>
    </subcellularLocation>
</comment>
<comment type="similarity">
    <text evidence="4">Belongs to the FlgA family.</text>
</comment>
<keyword evidence="2" id="KW-0732">Signal</keyword>
<dbReference type="PANTHER" id="PTHR36307">
    <property type="entry name" value="FLAGELLA BASAL BODY P-RING FORMATION PROTEIN FLGA"/>
    <property type="match status" value="1"/>
</dbReference>
<dbReference type="AlphaFoldDB" id="A0A4R2MV42"/>
<name>A0A4R2MV42_RUBGE</name>
<keyword evidence="4" id="KW-1005">Bacterial flagellum biogenesis</keyword>
<evidence type="ECO:0000313" key="6">
    <source>
        <dbReference type="EMBL" id="TCP03523.1"/>
    </source>
</evidence>
<dbReference type="PANTHER" id="PTHR36307:SF1">
    <property type="entry name" value="FLAGELLA BASAL BODY P-RING FORMATION PROTEIN FLGA"/>
    <property type="match status" value="1"/>
</dbReference>
<dbReference type="GeneID" id="99685602"/>
<dbReference type="NCBIfam" id="TIGR03170">
    <property type="entry name" value="flgA_cterm"/>
    <property type="match status" value="1"/>
</dbReference>
<sequence length="227" mass="24045">MLIGCCALGALAAEPPKDEARVAEAARELLLQQAEREGWREPQVSLDVRAAGSGAAARCAQPEVRAAETTNPTRMRFELRCADGSTRAFMVRARLSAEVPVAAAALPAGRVLAEDDVVLQRHAVAGSPPPLAAAEDAVGRVARRSIGAGQMLTARLLDEPLLVRRGEAVQIRARRDAVEVVVPGQALEAGRRGQTIRVRNTGNGTVIRARVVEAGQVEPESMLSSPR</sequence>
<accession>A0A4R2MV42</accession>
<dbReference type="InterPro" id="IPR039246">
    <property type="entry name" value="Flagellar_FlgA"/>
</dbReference>
<protein>
    <recommendedName>
        <fullName evidence="4">Flagella basal body P-ring formation protein FlgA</fullName>
    </recommendedName>
</protein>
<comment type="function">
    <text evidence="4">Involved in the assembly process of the P-ring formation. It may associate with FlgF on the rod constituting a structure essential for the P-ring assembly or may act as a modulator protein for the P-ring assembly.</text>
</comment>
<reference evidence="6 7" key="1">
    <citation type="submission" date="2019-03" db="EMBL/GenBank/DDBJ databases">
        <title>Genomic Encyclopedia of Type Strains, Phase IV (KMG-IV): sequencing the most valuable type-strain genomes for metagenomic binning, comparative biology and taxonomic classification.</title>
        <authorList>
            <person name="Goeker M."/>
        </authorList>
    </citation>
    <scope>NUCLEOTIDE SEQUENCE [LARGE SCALE GENOMIC DNA]</scope>
    <source>
        <strain evidence="6 7">DSM 1709</strain>
    </source>
</reference>
<evidence type="ECO:0000259" key="5">
    <source>
        <dbReference type="SMART" id="SM00858"/>
    </source>
</evidence>
<dbReference type="Gene3D" id="3.90.1210.10">
    <property type="entry name" value="Antifreeze-like/N-acetylneuraminic acid synthase C-terminal domain"/>
    <property type="match status" value="1"/>
</dbReference>
<dbReference type="GO" id="GO:0044780">
    <property type="term" value="P:bacterial-type flagellum assembly"/>
    <property type="evidence" value="ECO:0007669"/>
    <property type="project" value="InterPro"/>
</dbReference>
<evidence type="ECO:0000256" key="3">
    <source>
        <dbReference type="ARBA" id="ARBA00022764"/>
    </source>
</evidence>
<keyword evidence="6" id="KW-0969">Cilium</keyword>
<dbReference type="CDD" id="cd11614">
    <property type="entry name" value="SAF_CpaB_FlgA_like"/>
    <property type="match status" value="1"/>
</dbReference>
<gene>
    <name evidence="6" type="ORF">EV684_104246</name>
</gene>
<evidence type="ECO:0000256" key="2">
    <source>
        <dbReference type="ARBA" id="ARBA00022729"/>
    </source>
</evidence>
<feature type="domain" description="SAF" evidence="5">
    <location>
        <begin position="97"/>
        <end position="158"/>
    </location>
</feature>
<evidence type="ECO:0000256" key="4">
    <source>
        <dbReference type="RuleBase" id="RU362063"/>
    </source>
</evidence>
<dbReference type="EMBL" id="SLXD01000004">
    <property type="protein sequence ID" value="TCP03523.1"/>
    <property type="molecule type" value="Genomic_DNA"/>
</dbReference>
<comment type="caution">
    <text evidence="6">The sequence shown here is derived from an EMBL/GenBank/DDBJ whole genome shotgun (WGS) entry which is preliminary data.</text>
</comment>
<dbReference type="Gene3D" id="2.30.30.760">
    <property type="match status" value="1"/>
</dbReference>
<organism evidence="6 7">
    <name type="scientific">Rubrivivax gelatinosus</name>
    <name type="common">Rhodocyclus gelatinosus</name>
    <name type="synonym">Rhodopseudomonas gelatinosa</name>
    <dbReference type="NCBI Taxonomy" id="28068"/>
    <lineage>
        <taxon>Bacteria</taxon>
        <taxon>Pseudomonadati</taxon>
        <taxon>Pseudomonadota</taxon>
        <taxon>Betaproteobacteria</taxon>
        <taxon>Burkholderiales</taxon>
        <taxon>Sphaerotilaceae</taxon>
        <taxon>Rubrivivax</taxon>
    </lineage>
</organism>
<dbReference type="RefSeq" id="WP_207896850.1">
    <property type="nucleotide sequence ID" value="NZ_CP181386.1"/>
</dbReference>
<dbReference type="SMART" id="SM00858">
    <property type="entry name" value="SAF"/>
    <property type="match status" value="1"/>
</dbReference>